<accession>A0A9P4NBH6</accession>
<dbReference type="SUPFAM" id="SSF54506">
    <property type="entry name" value="Diaminopimelate epimerase-like"/>
    <property type="match status" value="1"/>
</dbReference>
<dbReference type="Proteomes" id="UP000800093">
    <property type="component" value="Unassembled WGS sequence"/>
</dbReference>
<dbReference type="AlphaFoldDB" id="A0A9P4NBH6"/>
<reference evidence="3" key="1">
    <citation type="journal article" date="2020" name="Stud. Mycol.">
        <title>101 Dothideomycetes genomes: A test case for predicting lifestyles and emergence of pathogens.</title>
        <authorList>
            <person name="Haridas S."/>
            <person name="Albert R."/>
            <person name="Binder M."/>
            <person name="Bloem J."/>
            <person name="LaButti K."/>
            <person name="Salamov A."/>
            <person name="Andreopoulos B."/>
            <person name="Baker S."/>
            <person name="Barry K."/>
            <person name="Bills G."/>
            <person name="Bluhm B."/>
            <person name="Cannon C."/>
            <person name="Castanera R."/>
            <person name="Culley D."/>
            <person name="Daum C."/>
            <person name="Ezra D."/>
            <person name="Gonzalez J."/>
            <person name="Henrissat B."/>
            <person name="Kuo A."/>
            <person name="Liang C."/>
            <person name="Lipzen A."/>
            <person name="Lutzoni F."/>
            <person name="Magnuson J."/>
            <person name="Mondo S."/>
            <person name="Nolan M."/>
            <person name="Ohm R."/>
            <person name="Pangilinan J."/>
            <person name="Park H.-J."/>
            <person name="Ramirez L."/>
            <person name="Alfaro M."/>
            <person name="Sun H."/>
            <person name="Tritt A."/>
            <person name="Yoshinaga Y."/>
            <person name="Zwiers L.-H."/>
            <person name="Turgeon B."/>
            <person name="Goodwin S."/>
            <person name="Spatafora J."/>
            <person name="Crous P."/>
            <person name="Grigoriev I."/>
        </authorList>
    </citation>
    <scope>NUCLEOTIDE SEQUENCE [LARGE SCALE GENOMIC DNA]</scope>
    <source>
        <strain evidence="3">CBS 304.66</strain>
    </source>
</reference>
<dbReference type="GO" id="GO:0016853">
    <property type="term" value="F:isomerase activity"/>
    <property type="evidence" value="ECO:0007669"/>
    <property type="project" value="TreeGrafter"/>
</dbReference>
<dbReference type="PANTHER" id="PTHR13774:SF32">
    <property type="entry name" value="ANTISENSE-ENHANCING SEQUENCE 1"/>
    <property type="match status" value="1"/>
</dbReference>
<dbReference type="Gene3D" id="3.10.310.10">
    <property type="entry name" value="Diaminopimelate Epimerase, Chain A, domain 1"/>
    <property type="match status" value="2"/>
</dbReference>
<name>A0A9P4NBH6_9PLEO</name>
<dbReference type="GO" id="GO:0005737">
    <property type="term" value="C:cytoplasm"/>
    <property type="evidence" value="ECO:0007669"/>
    <property type="project" value="TreeGrafter"/>
</dbReference>
<dbReference type="OrthoDB" id="75169at2759"/>
<protein>
    <submittedName>
        <fullName evidence="2">Diaminopimelate epimerase-like protein</fullName>
    </submittedName>
</protein>
<dbReference type="Pfam" id="PF02567">
    <property type="entry name" value="PhzC-PhzF"/>
    <property type="match status" value="1"/>
</dbReference>
<sequence>MASYIKPSRLAQNWKVYVFTKTRNSGNPLAIVRVPTHVRPQLTEKQKLDIAIEFTFSETIFLHTPQDGIADYDIFTPRAHVSFAGHPTIGLACYISQHAEWAGIKKLRTLAGIVDFEYDSGLGVAEVKIPHDVRIHEKRLAHPLPGKSMNPVQEDTVPIVSIVKGMAFNLVPLASLEALGSVSKGLIPYSKIFAAEYLDKGSGYDVGLHGTFYYVDLGLDSDDANGKRRLLRTRSIGSVEDPGTGSASSALCCYLALQEGKGRGKGPFEFHLVQGVEMGRRCDIFVRVLKREGGRGIEGVWLSGAAVEVMETVVTV</sequence>
<evidence type="ECO:0000313" key="2">
    <source>
        <dbReference type="EMBL" id="KAF2270184.1"/>
    </source>
</evidence>
<keyword evidence="3" id="KW-1185">Reference proteome</keyword>
<comment type="caution">
    <text evidence="2">The sequence shown here is derived from an EMBL/GenBank/DDBJ whole genome shotgun (WGS) entry which is preliminary data.</text>
</comment>
<dbReference type="NCBIfam" id="TIGR00654">
    <property type="entry name" value="PhzF_family"/>
    <property type="match status" value="1"/>
</dbReference>
<evidence type="ECO:0000256" key="1">
    <source>
        <dbReference type="PIRSR" id="PIRSR016184-1"/>
    </source>
</evidence>
<dbReference type="PANTHER" id="PTHR13774">
    <property type="entry name" value="PHENAZINE BIOSYNTHESIS PROTEIN"/>
    <property type="match status" value="1"/>
</dbReference>
<dbReference type="PIRSF" id="PIRSF016184">
    <property type="entry name" value="PhzC_PhzF"/>
    <property type="match status" value="1"/>
</dbReference>
<feature type="active site" evidence="1">
    <location>
        <position position="58"/>
    </location>
</feature>
<dbReference type="InterPro" id="IPR003719">
    <property type="entry name" value="Phenazine_PhzF-like"/>
</dbReference>
<evidence type="ECO:0000313" key="3">
    <source>
        <dbReference type="Proteomes" id="UP000800093"/>
    </source>
</evidence>
<dbReference type="EMBL" id="ML986580">
    <property type="protein sequence ID" value="KAF2270184.1"/>
    <property type="molecule type" value="Genomic_DNA"/>
</dbReference>
<gene>
    <name evidence="2" type="ORF">CC78DRAFT_550476</name>
</gene>
<organism evidence="2 3">
    <name type="scientific">Lojkania enalia</name>
    <dbReference type="NCBI Taxonomy" id="147567"/>
    <lineage>
        <taxon>Eukaryota</taxon>
        <taxon>Fungi</taxon>
        <taxon>Dikarya</taxon>
        <taxon>Ascomycota</taxon>
        <taxon>Pezizomycotina</taxon>
        <taxon>Dothideomycetes</taxon>
        <taxon>Pleosporomycetidae</taxon>
        <taxon>Pleosporales</taxon>
        <taxon>Pleosporales incertae sedis</taxon>
        <taxon>Lojkania</taxon>
    </lineage>
</organism>
<proteinExistence type="predicted"/>